<accession>A0ABV7XA65</accession>
<keyword evidence="2" id="KW-1185">Reference proteome</keyword>
<proteinExistence type="predicted"/>
<sequence>MLSSAPSLPPGVAPSAEAVRRARDGAIELAMVAAANGTPRRTELGIRDLQSVAILLEHGVDGVRLRPTLAVGHARLEASLQVAPRSWLNLDVGVRPRGPDFPEVSSRIGAWRVPPPLVDEALALIDRWLARRGEQLPPLASTMRGLVITRERASATMAIPARMLRAVRELGGESPAKVDERLLRFVYGRLLEFQVRQPKASFAMTLRRTFGDRPADADPVAWNRAAFIALAMHTVDTEARRLAGADVMYGAVEEVQPPDLRVGGRADLAKHFALSAALTASFDPRFTRAMGEWKELDDSLPGGSGFSFIDLTADRAGLHLARAAVDPATASAVADALADTNDVALFPTAAHALSEGLAEKEFNRRYGGLTGANYTAAVQRVDRLLERLPLYAPFVEPN</sequence>
<evidence type="ECO:0000313" key="2">
    <source>
        <dbReference type="Proteomes" id="UP001595615"/>
    </source>
</evidence>
<organism evidence="1 2">
    <name type="scientific">Sphingoaurantiacus capsulatus</name>
    <dbReference type="NCBI Taxonomy" id="1771310"/>
    <lineage>
        <taxon>Bacteria</taxon>
        <taxon>Pseudomonadati</taxon>
        <taxon>Pseudomonadota</taxon>
        <taxon>Alphaproteobacteria</taxon>
        <taxon>Sphingomonadales</taxon>
        <taxon>Sphingosinicellaceae</taxon>
        <taxon>Sphingoaurantiacus</taxon>
    </lineage>
</organism>
<dbReference type="Proteomes" id="UP001595615">
    <property type="component" value="Unassembled WGS sequence"/>
</dbReference>
<reference evidence="2" key="1">
    <citation type="journal article" date="2019" name="Int. J. Syst. Evol. Microbiol.">
        <title>The Global Catalogue of Microorganisms (GCM) 10K type strain sequencing project: providing services to taxonomists for standard genome sequencing and annotation.</title>
        <authorList>
            <consortium name="The Broad Institute Genomics Platform"/>
            <consortium name="The Broad Institute Genome Sequencing Center for Infectious Disease"/>
            <person name="Wu L."/>
            <person name="Ma J."/>
        </authorList>
    </citation>
    <scope>NUCLEOTIDE SEQUENCE [LARGE SCALE GENOMIC DNA]</scope>
    <source>
        <strain evidence="2">KCTC 42644</strain>
    </source>
</reference>
<dbReference type="EMBL" id="JBHRXV010000010">
    <property type="protein sequence ID" value="MFC3713025.1"/>
    <property type="molecule type" value="Genomic_DNA"/>
</dbReference>
<gene>
    <name evidence="1" type="ORF">ACFOMD_10605</name>
</gene>
<name>A0ABV7XA65_9SPHN</name>
<evidence type="ECO:0000313" key="1">
    <source>
        <dbReference type="EMBL" id="MFC3713025.1"/>
    </source>
</evidence>
<dbReference type="RefSeq" id="WP_380861059.1">
    <property type="nucleotide sequence ID" value="NZ_JBHRXV010000010.1"/>
</dbReference>
<comment type="caution">
    <text evidence="1">The sequence shown here is derived from an EMBL/GenBank/DDBJ whole genome shotgun (WGS) entry which is preliminary data.</text>
</comment>
<protein>
    <submittedName>
        <fullName evidence="1">Uncharacterized protein</fullName>
    </submittedName>
</protein>